<evidence type="ECO:0000313" key="2">
    <source>
        <dbReference type="EMBL" id="GGV03720.1"/>
    </source>
</evidence>
<feature type="compositionally biased region" description="Low complexity" evidence="1">
    <location>
        <begin position="51"/>
        <end position="61"/>
    </location>
</feature>
<sequence length="352" mass="36534">MSSRTVPPHTASTRAASARTTVRVMGRRALVTLTATSAALTAFTLPATAATRGGGAAPAHASQGGNDDQAITLDGSRAFPESVAADRHFVYAGSIGDGTVYRGRPGATTLEPFLPAGQDGRTQAAGIKITGNRLLVAGAFSGRFFVYSTSGRLVAAYTVPETGEQTLVNDAAVAPNGDVYITDSLRAVVYRIPAAEVDGPATGAHRTLRVAYHLPDYVAGQSNGNGITTAPDGTSLIIGYWYSGALYRLDLTTGGVRRIDAPPLPSADGIVRQGNTLYVARSVNNEVTELRLSAGSTRAVVVSERTFPGADTTTGVAVSGGRLLVTNSQMDTYLYGEPLTSPAFTIESLPLR</sequence>
<dbReference type="SUPFAM" id="SSF101898">
    <property type="entry name" value="NHL repeat"/>
    <property type="match status" value="1"/>
</dbReference>
<dbReference type="Proteomes" id="UP000610124">
    <property type="component" value="Unassembled WGS sequence"/>
</dbReference>
<dbReference type="InterPro" id="IPR006311">
    <property type="entry name" value="TAT_signal"/>
</dbReference>
<reference evidence="2" key="2">
    <citation type="submission" date="2020-09" db="EMBL/GenBank/DDBJ databases">
        <authorList>
            <person name="Sun Q."/>
            <person name="Ohkuma M."/>
        </authorList>
    </citation>
    <scope>NUCLEOTIDE SEQUENCE</scope>
    <source>
        <strain evidence="2">JCM 4434</strain>
    </source>
</reference>
<dbReference type="GeneID" id="97489702"/>
<dbReference type="PANTHER" id="PTHR31460">
    <property type="match status" value="1"/>
</dbReference>
<proteinExistence type="predicted"/>
<feature type="region of interest" description="Disordered" evidence="1">
    <location>
        <begin position="51"/>
        <end position="71"/>
    </location>
</feature>
<evidence type="ECO:0000313" key="3">
    <source>
        <dbReference type="Proteomes" id="UP000610124"/>
    </source>
</evidence>
<gene>
    <name evidence="2" type="ORF">GCM10010502_68040</name>
</gene>
<comment type="caution">
    <text evidence="2">The sequence shown here is derived from an EMBL/GenBank/DDBJ whole genome shotgun (WGS) entry which is preliminary data.</text>
</comment>
<dbReference type="RefSeq" id="WP_051835646.1">
    <property type="nucleotide sequence ID" value="NZ_BMUB01000031.1"/>
</dbReference>
<dbReference type="InterPro" id="IPR011042">
    <property type="entry name" value="6-blade_b-propeller_TolB-like"/>
</dbReference>
<organism evidence="2 3">
    <name type="scientific">Kitasatospora aureofaciens</name>
    <name type="common">Streptomyces aureofaciens</name>
    <dbReference type="NCBI Taxonomy" id="1894"/>
    <lineage>
        <taxon>Bacteria</taxon>
        <taxon>Bacillati</taxon>
        <taxon>Actinomycetota</taxon>
        <taxon>Actinomycetes</taxon>
        <taxon>Kitasatosporales</taxon>
        <taxon>Streptomycetaceae</taxon>
        <taxon>Kitasatospora</taxon>
    </lineage>
</organism>
<evidence type="ECO:0000256" key="1">
    <source>
        <dbReference type="SAM" id="MobiDB-lite"/>
    </source>
</evidence>
<dbReference type="InterPro" id="IPR053224">
    <property type="entry name" value="Sensory_adhesion_molecule"/>
</dbReference>
<dbReference type="OrthoDB" id="504981at2"/>
<dbReference type="PANTHER" id="PTHR31460:SF3">
    <property type="entry name" value="MESOCENTIN"/>
    <property type="match status" value="1"/>
</dbReference>
<dbReference type="PROSITE" id="PS51318">
    <property type="entry name" value="TAT"/>
    <property type="match status" value="1"/>
</dbReference>
<dbReference type="AlphaFoldDB" id="A0A8H9I0D4"/>
<dbReference type="EMBL" id="BMUB01000031">
    <property type="protein sequence ID" value="GGV03720.1"/>
    <property type="molecule type" value="Genomic_DNA"/>
</dbReference>
<protein>
    <recommendedName>
        <fullName evidence="4">Superoxide dismutase</fullName>
    </recommendedName>
</protein>
<evidence type="ECO:0008006" key="4">
    <source>
        <dbReference type="Google" id="ProtNLM"/>
    </source>
</evidence>
<dbReference type="Gene3D" id="2.120.10.30">
    <property type="entry name" value="TolB, C-terminal domain"/>
    <property type="match status" value="1"/>
</dbReference>
<name>A0A8H9I0D4_KITAU</name>
<reference evidence="2" key="1">
    <citation type="journal article" date="2014" name="Int. J. Syst. Evol. Microbiol.">
        <title>Complete genome sequence of Corynebacterium casei LMG S-19264T (=DSM 44701T), isolated from a smear-ripened cheese.</title>
        <authorList>
            <consortium name="US DOE Joint Genome Institute (JGI-PGF)"/>
            <person name="Walter F."/>
            <person name="Albersmeier A."/>
            <person name="Kalinowski J."/>
            <person name="Ruckert C."/>
        </authorList>
    </citation>
    <scope>NUCLEOTIDE SEQUENCE</scope>
    <source>
        <strain evidence="2">JCM 4434</strain>
    </source>
</reference>
<accession>A0A8H9I0D4</accession>